<evidence type="ECO:0000313" key="2">
    <source>
        <dbReference type="Proteomes" id="UP000498740"/>
    </source>
</evidence>
<accession>A0A7J0CUJ0</accession>
<protein>
    <submittedName>
        <fullName evidence="1">Uncharacterized protein</fullName>
    </submittedName>
</protein>
<comment type="caution">
    <text evidence="1">The sequence shown here is derived from an EMBL/GenBank/DDBJ whole genome shotgun (WGS) entry which is preliminary data.</text>
</comment>
<name>A0A7J0CUJ0_STRMI</name>
<gene>
    <name evidence="1" type="ORF">Smic_40030</name>
</gene>
<organism evidence="1 2">
    <name type="scientific">Streptomyces microflavus</name>
    <name type="common">Streptomyces lipmanii</name>
    <dbReference type="NCBI Taxonomy" id="1919"/>
    <lineage>
        <taxon>Bacteria</taxon>
        <taxon>Bacillati</taxon>
        <taxon>Actinomycetota</taxon>
        <taxon>Actinomycetes</taxon>
        <taxon>Kitasatosporales</taxon>
        <taxon>Streptomycetaceae</taxon>
        <taxon>Streptomyces</taxon>
    </lineage>
</organism>
<dbReference type="Proteomes" id="UP000498740">
    <property type="component" value="Unassembled WGS sequence"/>
</dbReference>
<dbReference type="EMBL" id="BLWD01000001">
    <property type="protein sequence ID" value="GFN05447.1"/>
    <property type="molecule type" value="Genomic_DNA"/>
</dbReference>
<proteinExistence type="predicted"/>
<reference evidence="1 2" key="1">
    <citation type="submission" date="2020-05" db="EMBL/GenBank/DDBJ databases">
        <title>Whole genome shotgun sequence of Streptomyces microflavus NBRC 13062.</title>
        <authorList>
            <person name="Komaki H."/>
            <person name="Tamura T."/>
        </authorList>
    </citation>
    <scope>NUCLEOTIDE SEQUENCE [LARGE SCALE GENOMIC DNA]</scope>
    <source>
        <strain evidence="1 2">NBRC 13062</strain>
    </source>
</reference>
<evidence type="ECO:0000313" key="1">
    <source>
        <dbReference type="EMBL" id="GFN05447.1"/>
    </source>
</evidence>
<dbReference type="AlphaFoldDB" id="A0A7J0CUJ0"/>
<sequence length="184" mass="18913">MVGEEFEHGGALARGVLVQQLLGDGDRGARVQVEGRVGRFVVDAGGQLDGEGGAGGGFAQGVHDVQGGLALQRPYGEQLAVRPQVGDDGPVGADRQPVALHMVADDAHPAGRPAGDEEDLDPGLLGRGERCDGACGERLVVAQQGAVEVGRDQPGQGRQRRIGSWGHVVILAHRSARACGGAHM</sequence>